<dbReference type="PROSITE" id="PS51387">
    <property type="entry name" value="FAD_PCMH"/>
    <property type="match status" value="1"/>
</dbReference>
<dbReference type="InterPro" id="IPR016169">
    <property type="entry name" value="FAD-bd_PCMH_sub2"/>
</dbReference>
<protein>
    <submittedName>
        <fullName evidence="7">FAD binding domain-containing protein</fullName>
    </submittedName>
</protein>
<organism evidence="7 8">
    <name type="scientific">Aspergillus sclerotiicarbonarius (strain CBS 121057 / IBT 28362)</name>
    <dbReference type="NCBI Taxonomy" id="1448318"/>
    <lineage>
        <taxon>Eukaryota</taxon>
        <taxon>Fungi</taxon>
        <taxon>Dikarya</taxon>
        <taxon>Ascomycota</taxon>
        <taxon>Pezizomycotina</taxon>
        <taxon>Eurotiomycetes</taxon>
        <taxon>Eurotiomycetidae</taxon>
        <taxon>Eurotiales</taxon>
        <taxon>Aspergillaceae</taxon>
        <taxon>Aspergillus</taxon>
        <taxon>Aspergillus subgen. Circumdati</taxon>
    </lineage>
</organism>
<evidence type="ECO:0000256" key="2">
    <source>
        <dbReference type="ARBA" id="ARBA00022630"/>
    </source>
</evidence>
<dbReference type="GO" id="GO:0016491">
    <property type="term" value="F:oxidoreductase activity"/>
    <property type="evidence" value="ECO:0007669"/>
    <property type="project" value="UniProtKB-KW"/>
</dbReference>
<dbReference type="EMBL" id="KZ826391">
    <property type="protein sequence ID" value="PYI02677.1"/>
    <property type="molecule type" value="Genomic_DNA"/>
</dbReference>
<evidence type="ECO:0000313" key="8">
    <source>
        <dbReference type="Proteomes" id="UP000248423"/>
    </source>
</evidence>
<dbReference type="PANTHER" id="PTHR13878:SF91">
    <property type="entry name" value="FAD BINDING DOMAIN PROTEIN (AFU_ORTHOLOGUE AFUA_6G12070)-RELATED"/>
    <property type="match status" value="1"/>
</dbReference>
<dbReference type="Pfam" id="PF01565">
    <property type="entry name" value="FAD_binding_4"/>
    <property type="match status" value="1"/>
</dbReference>
<dbReference type="InterPro" id="IPR016164">
    <property type="entry name" value="FAD-linked_Oxase-like_C"/>
</dbReference>
<evidence type="ECO:0000256" key="3">
    <source>
        <dbReference type="ARBA" id="ARBA00022827"/>
    </source>
</evidence>
<dbReference type="InterPro" id="IPR016166">
    <property type="entry name" value="FAD-bd_PCMH"/>
</dbReference>
<keyword evidence="5" id="KW-0732">Signal</keyword>
<keyword evidence="8" id="KW-1185">Reference proteome</keyword>
<comment type="similarity">
    <text evidence="1">Belongs to the oxygen-dependent FAD-linked oxidoreductase family.</text>
</comment>
<accession>A0A319DY76</accession>
<dbReference type="STRING" id="1448318.A0A319DY76"/>
<dbReference type="Pfam" id="PF08031">
    <property type="entry name" value="BBE"/>
    <property type="match status" value="1"/>
</dbReference>
<reference evidence="7 8" key="1">
    <citation type="submission" date="2018-02" db="EMBL/GenBank/DDBJ databases">
        <title>The genomes of Aspergillus section Nigri reveals drivers in fungal speciation.</title>
        <authorList>
            <consortium name="DOE Joint Genome Institute"/>
            <person name="Vesth T.C."/>
            <person name="Nybo J."/>
            <person name="Theobald S."/>
            <person name="Brandl J."/>
            <person name="Frisvad J.C."/>
            <person name="Nielsen K.F."/>
            <person name="Lyhne E.K."/>
            <person name="Kogle M.E."/>
            <person name="Kuo A."/>
            <person name="Riley R."/>
            <person name="Clum A."/>
            <person name="Nolan M."/>
            <person name="Lipzen A."/>
            <person name="Salamov A."/>
            <person name="Henrissat B."/>
            <person name="Wiebenga A."/>
            <person name="De vries R.P."/>
            <person name="Grigoriev I.V."/>
            <person name="Mortensen U.H."/>
            <person name="Andersen M.R."/>
            <person name="Baker S.E."/>
        </authorList>
    </citation>
    <scope>NUCLEOTIDE SEQUENCE [LARGE SCALE GENOMIC DNA]</scope>
    <source>
        <strain evidence="7 8">CBS 121057</strain>
    </source>
</reference>
<evidence type="ECO:0000313" key="7">
    <source>
        <dbReference type="EMBL" id="PYI02677.1"/>
    </source>
</evidence>
<keyword evidence="3" id="KW-0274">FAD</keyword>
<dbReference type="GO" id="GO:0071949">
    <property type="term" value="F:FAD binding"/>
    <property type="evidence" value="ECO:0007669"/>
    <property type="project" value="InterPro"/>
</dbReference>
<gene>
    <name evidence="7" type="ORF">BO78DRAFT_453403</name>
</gene>
<dbReference type="AlphaFoldDB" id="A0A319DY76"/>
<dbReference type="VEuPathDB" id="FungiDB:BO78DRAFT_453403"/>
<evidence type="ECO:0000256" key="5">
    <source>
        <dbReference type="SAM" id="SignalP"/>
    </source>
</evidence>
<feature type="chain" id="PRO_5016239247" evidence="5">
    <location>
        <begin position="20"/>
        <end position="562"/>
    </location>
</feature>
<dbReference type="InterPro" id="IPR012951">
    <property type="entry name" value="BBE"/>
</dbReference>
<feature type="domain" description="FAD-binding PCMH-type" evidence="6">
    <location>
        <begin position="107"/>
        <end position="280"/>
    </location>
</feature>
<dbReference type="Proteomes" id="UP000248423">
    <property type="component" value="Unassembled WGS sequence"/>
</dbReference>
<dbReference type="PANTHER" id="PTHR13878">
    <property type="entry name" value="GULONOLACTONE OXIDASE"/>
    <property type="match status" value="1"/>
</dbReference>
<evidence type="ECO:0000256" key="1">
    <source>
        <dbReference type="ARBA" id="ARBA00005466"/>
    </source>
</evidence>
<dbReference type="InterPro" id="IPR036318">
    <property type="entry name" value="FAD-bd_PCMH-like_sf"/>
</dbReference>
<proteinExistence type="inferred from homology"/>
<keyword evidence="2" id="KW-0285">Flavoprotein</keyword>
<keyword evidence="4" id="KW-0560">Oxidoreductase</keyword>
<dbReference type="OrthoDB" id="9983560at2759"/>
<evidence type="ECO:0000256" key="4">
    <source>
        <dbReference type="ARBA" id="ARBA00023002"/>
    </source>
</evidence>
<name>A0A319DY76_ASPSB</name>
<dbReference type="InterPro" id="IPR050432">
    <property type="entry name" value="FAD-linked_Oxidoreductases_BP"/>
</dbReference>
<evidence type="ECO:0000259" key="6">
    <source>
        <dbReference type="PROSITE" id="PS51387"/>
    </source>
</evidence>
<dbReference type="Gene3D" id="3.30.465.10">
    <property type="match status" value="2"/>
</dbReference>
<dbReference type="SUPFAM" id="SSF56176">
    <property type="entry name" value="FAD-binding/transporter-associated domain-like"/>
    <property type="match status" value="1"/>
</dbReference>
<dbReference type="InterPro" id="IPR006094">
    <property type="entry name" value="Oxid_FAD_bind_N"/>
</dbReference>
<dbReference type="SUPFAM" id="SSF55103">
    <property type="entry name" value="FAD-linked oxidases, C-terminal domain"/>
    <property type="match status" value="1"/>
</dbReference>
<feature type="signal peptide" evidence="5">
    <location>
        <begin position="1"/>
        <end position="19"/>
    </location>
</feature>
<sequence length="562" mass="62113">MLRPKYLLSLLSLSLLASATPAEWQQFNASIDGTLFETTPIAAPCYPNSPSYNATTCQTVQSYYGDSVARGTHFGQTYWLNWETCHDSGCALLETNPNQTLYSTCSLGRLASYYIDVQTPTHIASALQFATSHNLRISIKNTGHDYYGRSSVPNTLSIWTHNLNSLSFHQNFTAHNCPSANGPNIGDLGAGVLAGDAYRYFNALGMDITGGFAQGGGVGSFTTTYGLMADNAVEMEVITSDGQLRVINACQDPELFWAMRGGGGGTYAILTKYRVQLYPSLPIHTYTFIANFTNVGYYSNASENVALREIITAHARNQLDWSRQLVSGQVEYFPEKFAIGLVLPYGDNGAKLRAATREFAAFLDNRTDLAVQQKGYTSYASYVDYLAVTAARAKVTEPPGIFSLLATRLIPRDVFMDARRIDQLVDGVLEGIATARSLLNLSGTQVVSETPVTNLDKGQLSSVNPAWRDAIWHVIHAGEWVEPMGEEELGHTTAGFLDMLQPLKRLSPGGGAYLNEAHYLEPEWQETYFGEFYERLLQVKRMYDPTHLFDCYKCVGWRGEDE</sequence>